<dbReference type="GO" id="GO:0000976">
    <property type="term" value="F:transcription cis-regulatory region binding"/>
    <property type="evidence" value="ECO:0007669"/>
    <property type="project" value="TreeGrafter"/>
</dbReference>
<dbReference type="Proteomes" id="UP000035214">
    <property type="component" value="Unassembled WGS sequence"/>
</dbReference>
<reference evidence="11 12" key="1">
    <citation type="submission" date="2015-04" db="EMBL/GenBank/DDBJ databases">
        <title>Draft Genome Sequences of Eight Spore-Forming Food Isolates of Bacillus cereus Genome sequencing.</title>
        <authorList>
            <person name="Krawcyk A.O."/>
            <person name="de Jong A."/>
            <person name="Eijlander R.T."/>
            <person name="Berendsen E.M."/>
            <person name="Holsappel S."/>
            <person name="Wells-Bennik M."/>
            <person name="Kuipers O.P."/>
        </authorList>
    </citation>
    <scope>NUCLEOTIDE SEQUENCE [LARGE SCALE GENOMIC DNA]</scope>
    <source>
        <strain evidence="11 12">B4077</strain>
    </source>
</reference>
<dbReference type="RefSeq" id="WP_046955643.1">
    <property type="nucleotide sequence ID" value="NZ_LCYI01000029.1"/>
</dbReference>
<dbReference type="CDD" id="cd17574">
    <property type="entry name" value="REC_OmpR"/>
    <property type="match status" value="1"/>
</dbReference>
<gene>
    <name evidence="11" type="ORF">B4077_5973</name>
</gene>
<evidence type="ECO:0000256" key="2">
    <source>
        <dbReference type="ARBA" id="ARBA00022553"/>
    </source>
</evidence>
<dbReference type="InterPro" id="IPR001789">
    <property type="entry name" value="Sig_transdc_resp-reg_receiver"/>
</dbReference>
<dbReference type="Gene3D" id="6.10.250.690">
    <property type="match status" value="1"/>
</dbReference>
<dbReference type="InterPro" id="IPR036388">
    <property type="entry name" value="WH-like_DNA-bd_sf"/>
</dbReference>
<name>A0A0G8EX97_BACCE</name>
<evidence type="ECO:0000256" key="7">
    <source>
        <dbReference type="PROSITE-ProRule" id="PRU00169"/>
    </source>
</evidence>
<proteinExistence type="predicted"/>
<dbReference type="EMBL" id="LCYI01000029">
    <property type="protein sequence ID" value="KLA28770.1"/>
    <property type="molecule type" value="Genomic_DNA"/>
</dbReference>
<dbReference type="CDD" id="cd00383">
    <property type="entry name" value="trans_reg_C"/>
    <property type="match status" value="1"/>
</dbReference>
<dbReference type="FunFam" id="3.40.50.2300:FF:000001">
    <property type="entry name" value="DNA-binding response regulator PhoB"/>
    <property type="match status" value="1"/>
</dbReference>
<dbReference type="Gene3D" id="3.40.50.2300">
    <property type="match status" value="1"/>
</dbReference>
<dbReference type="PROSITE" id="PS51755">
    <property type="entry name" value="OMPR_PHOB"/>
    <property type="match status" value="1"/>
</dbReference>
<sequence>MADKILVVDDEPDILTFIEDSLVMEGYEVRSALNGEEALKQLDSSVDLIILDVMLPDMNGFKVCEKMRESYACPILFLSADGSERSRIEGLLIGGDDYISKPFSLKELKARIIANLRRTTELQMMGQKNLLRYGDLVIDLQSYEILLGKEKIHFTKKEYEVVKMLALHAGQVLTKEQLFEKIWGYDSESDVSTVVEHIKKIRTKLSIYDREYTYIQTVWGIGYKWSVQN</sequence>
<keyword evidence="3" id="KW-0902">Two-component regulatory system</keyword>
<keyword evidence="6" id="KW-0804">Transcription</keyword>
<dbReference type="Gene3D" id="1.10.10.10">
    <property type="entry name" value="Winged helix-like DNA-binding domain superfamily/Winged helix DNA-binding domain"/>
    <property type="match status" value="1"/>
</dbReference>
<protein>
    <recommendedName>
        <fullName evidence="13">DNA-binding response regulator</fullName>
    </recommendedName>
</protein>
<evidence type="ECO:0000256" key="3">
    <source>
        <dbReference type="ARBA" id="ARBA00023012"/>
    </source>
</evidence>
<dbReference type="InterPro" id="IPR039420">
    <property type="entry name" value="WalR-like"/>
</dbReference>
<evidence type="ECO:0000313" key="11">
    <source>
        <dbReference type="EMBL" id="KLA28770.1"/>
    </source>
</evidence>
<evidence type="ECO:0000259" key="10">
    <source>
        <dbReference type="PROSITE" id="PS51755"/>
    </source>
</evidence>
<dbReference type="PATRIC" id="fig|1396.428.peg.5334"/>
<evidence type="ECO:0000256" key="6">
    <source>
        <dbReference type="ARBA" id="ARBA00023163"/>
    </source>
</evidence>
<dbReference type="AlphaFoldDB" id="A0A0G8EX97"/>
<dbReference type="Pfam" id="PF00072">
    <property type="entry name" value="Response_reg"/>
    <property type="match status" value="1"/>
</dbReference>
<feature type="modified residue" description="4-aspartylphosphate" evidence="7">
    <location>
        <position position="52"/>
    </location>
</feature>
<dbReference type="InterPro" id="IPR001867">
    <property type="entry name" value="OmpR/PhoB-type_DNA-bd"/>
</dbReference>
<evidence type="ECO:0000256" key="1">
    <source>
        <dbReference type="ARBA" id="ARBA00004496"/>
    </source>
</evidence>
<dbReference type="PANTHER" id="PTHR48111">
    <property type="entry name" value="REGULATOR OF RPOS"/>
    <property type="match status" value="1"/>
</dbReference>
<feature type="DNA-binding region" description="OmpR/PhoB-type" evidence="8">
    <location>
        <begin position="128"/>
        <end position="227"/>
    </location>
</feature>
<keyword evidence="5 8" id="KW-0238">DNA-binding</keyword>
<dbReference type="SMART" id="SM00862">
    <property type="entry name" value="Trans_reg_C"/>
    <property type="match status" value="1"/>
</dbReference>
<keyword evidence="2 7" id="KW-0597">Phosphoprotein</keyword>
<evidence type="ECO:0000256" key="8">
    <source>
        <dbReference type="PROSITE-ProRule" id="PRU01091"/>
    </source>
</evidence>
<dbReference type="SUPFAM" id="SSF52172">
    <property type="entry name" value="CheY-like"/>
    <property type="match status" value="1"/>
</dbReference>
<keyword evidence="4" id="KW-0805">Transcription regulation</keyword>
<evidence type="ECO:0000259" key="9">
    <source>
        <dbReference type="PROSITE" id="PS50110"/>
    </source>
</evidence>
<comment type="caution">
    <text evidence="11">The sequence shown here is derived from an EMBL/GenBank/DDBJ whole genome shotgun (WGS) entry which is preliminary data.</text>
</comment>
<dbReference type="Pfam" id="PF00486">
    <property type="entry name" value="Trans_reg_C"/>
    <property type="match status" value="1"/>
</dbReference>
<dbReference type="GO" id="GO:0032993">
    <property type="term" value="C:protein-DNA complex"/>
    <property type="evidence" value="ECO:0007669"/>
    <property type="project" value="TreeGrafter"/>
</dbReference>
<dbReference type="GO" id="GO:0000156">
    <property type="term" value="F:phosphorelay response regulator activity"/>
    <property type="evidence" value="ECO:0007669"/>
    <property type="project" value="TreeGrafter"/>
</dbReference>
<dbReference type="InterPro" id="IPR011006">
    <property type="entry name" value="CheY-like_superfamily"/>
</dbReference>
<evidence type="ECO:0008006" key="13">
    <source>
        <dbReference type="Google" id="ProtNLM"/>
    </source>
</evidence>
<dbReference type="FunFam" id="1.10.10.10:FF:000018">
    <property type="entry name" value="DNA-binding response regulator ResD"/>
    <property type="match status" value="1"/>
</dbReference>
<accession>A0A0G8EX97</accession>
<dbReference type="GO" id="GO:0006355">
    <property type="term" value="P:regulation of DNA-templated transcription"/>
    <property type="evidence" value="ECO:0007669"/>
    <property type="project" value="InterPro"/>
</dbReference>
<dbReference type="PANTHER" id="PTHR48111:SF2">
    <property type="entry name" value="RESPONSE REGULATOR SAER"/>
    <property type="match status" value="1"/>
</dbReference>
<feature type="domain" description="Response regulatory" evidence="9">
    <location>
        <begin position="4"/>
        <end position="116"/>
    </location>
</feature>
<evidence type="ECO:0000313" key="12">
    <source>
        <dbReference type="Proteomes" id="UP000035214"/>
    </source>
</evidence>
<dbReference type="SMART" id="SM00448">
    <property type="entry name" value="REC"/>
    <property type="match status" value="1"/>
</dbReference>
<dbReference type="PROSITE" id="PS50110">
    <property type="entry name" value="RESPONSE_REGULATORY"/>
    <property type="match status" value="1"/>
</dbReference>
<dbReference type="GO" id="GO:0005829">
    <property type="term" value="C:cytosol"/>
    <property type="evidence" value="ECO:0007669"/>
    <property type="project" value="TreeGrafter"/>
</dbReference>
<evidence type="ECO:0000256" key="5">
    <source>
        <dbReference type="ARBA" id="ARBA00023125"/>
    </source>
</evidence>
<organism evidence="11 12">
    <name type="scientific">Bacillus cereus</name>
    <dbReference type="NCBI Taxonomy" id="1396"/>
    <lineage>
        <taxon>Bacteria</taxon>
        <taxon>Bacillati</taxon>
        <taxon>Bacillota</taxon>
        <taxon>Bacilli</taxon>
        <taxon>Bacillales</taxon>
        <taxon>Bacillaceae</taxon>
        <taxon>Bacillus</taxon>
        <taxon>Bacillus cereus group</taxon>
    </lineage>
</organism>
<evidence type="ECO:0000256" key="4">
    <source>
        <dbReference type="ARBA" id="ARBA00023015"/>
    </source>
</evidence>
<feature type="domain" description="OmpR/PhoB-type" evidence="10">
    <location>
        <begin position="128"/>
        <end position="227"/>
    </location>
</feature>
<comment type="subcellular location">
    <subcellularLocation>
        <location evidence="1">Cytoplasm</location>
    </subcellularLocation>
</comment>